<dbReference type="EMBL" id="VJXW01000015">
    <property type="protein sequence ID" value="TRW24117.1"/>
    <property type="molecule type" value="Genomic_DNA"/>
</dbReference>
<proteinExistence type="predicted"/>
<evidence type="ECO:0000313" key="2">
    <source>
        <dbReference type="Proteomes" id="UP000319424"/>
    </source>
</evidence>
<sequence>MAKTFGDYLAGTGYFLLDTTREAVLRHDDETAQQEREAGISILAAALYESKIKDTEIVRLLQKYYGLRESEAQEQIRIERTINYPCCELESYLMSTEGFSQQEAQDYIIDHGTVDMLRQERGLWKLSPKELLKRIE</sequence>
<comment type="caution">
    <text evidence="1">The sequence shown here is derived from an EMBL/GenBank/DDBJ whole genome shotgun (WGS) entry which is preliminary data.</text>
</comment>
<organism evidence="1 2">
    <name type="scientific">Criibacterium bergeronii</name>
    <dbReference type="NCBI Taxonomy" id="1871336"/>
    <lineage>
        <taxon>Bacteria</taxon>
        <taxon>Bacillati</taxon>
        <taxon>Bacillota</taxon>
        <taxon>Clostridia</taxon>
        <taxon>Peptostreptococcales</taxon>
        <taxon>Filifactoraceae</taxon>
        <taxon>Criibacterium</taxon>
    </lineage>
</organism>
<reference evidence="1 2" key="1">
    <citation type="submission" date="2019-07" db="EMBL/GenBank/DDBJ databases">
        <title>Criibacterium bergeronii gen. nov., sp. nov. isolated from human clinical samples.</title>
        <authorList>
            <person name="Maheux A.F."/>
            <person name="Boudreau D.K."/>
            <person name="Berube E."/>
            <person name="Brodeur S."/>
            <person name="Bernard K.A."/>
            <person name="Abed J.Y."/>
            <person name="Ducrey E."/>
            <person name="Guay E.F."/>
            <person name="Raymond F."/>
            <person name="Corbeil J."/>
            <person name="Domingo M.-C."/>
            <person name="Roy P.H."/>
            <person name="Boissinot M."/>
            <person name="Tocheva E.I."/>
            <person name="Omar R.F."/>
        </authorList>
    </citation>
    <scope>NUCLEOTIDE SEQUENCE [LARGE SCALE GENOMIC DNA]</scope>
    <source>
        <strain evidence="1 2">CCRI-24246</strain>
    </source>
</reference>
<protein>
    <submittedName>
        <fullName evidence="1">Uncharacterized protein</fullName>
    </submittedName>
</protein>
<accession>A0A552V0Y9</accession>
<gene>
    <name evidence="1" type="ORF">FL857_09165</name>
</gene>
<evidence type="ECO:0000313" key="1">
    <source>
        <dbReference type="EMBL" id="TRW24117.1"/>
    </source>
</evidence>
<dbReference type="AlphaFoldDB" id="A0A552V0Y9"/>
<name>A0A552V0Y9_9FIRM</name>
<dbReference type="OrthoDB" id="3035728at2"/>
<dbReference type="Proteomes" id="UP000319424">
    <property type="component" value="Unassembled WGS sequence"/>
</dbReference>
<dbReference type="RefSeq" id="WP_144398564.1">
    <property type="nucleotide sequence ID" value="NZ_VJXW01000015.1"/>
</dbReference>